<name>A0ABU5T4J1_9MICC</name>
<sequence length="318" mass="34264">MADLIPRSIPDPDPEARFWDQQAEAKKEVERLQRGAPQRSMSISDTTGAGIRADTTGFYTVDATGHTIGILQTSDGTFVVYDPASNQPRARFGKLLSDGSYGGEIWDTVNGVWVKLVTGSSVSWAAITGKPSTFPPSSHTHPGADVTSAVADATGSSWGYNNNVGGTSYFAMWQGNDLKFGKNTSSIRYKENAREHWIDPARVLALLPVLYERINGGLTEFGLIAEQVAEHLPELVQWYDGRIESVRYDLLAVALLGLLRHQEERLGALEAAMQQVLPAFAPPAAAWTAAPSTACNNPPEVIPAPDPYTIAPQQGGTA</sequence>
<evidence type="ECO:0000259" key="1">
    <source>
        <dbReference type="PROSITE" id="PS51688"/>
    </source>
</evidence>
<dbReference type="RefSeq" id="WP_323278312.1">
    <property type="nucleotide sequence ID" value="NZ_JAYGGQ010000004.1"/>
</dbReference>
<comment type="caution">
    <text evidence="2">The sequence shown here is derived from an EMBL/GenBank/DDBJ whole genome shotgun (WGS) entry which is preliminary data.</text>
</comment>
<protein>
    <submittedName>
        <fullName evidence="2">Tail fiber domain-containing protein</fullName>
    </submittedName>
</protein>
<proteinExistence type="predicted"/>
<keyword evidence="3" id="KW-1185">Reference proteome</keyword>
<organism evidence="2 3">
    <name type="scientific">Sinomonas terricola</name>
    <dbReference type="NCBI Taxonomy" id="3110330"/>
    <lineage>
        <taxon>Bacteria</taxon>
        <taxon>Bacillati</taxon>
        <taxon>Actinomycetota</taxon>
        <taxon>Actinomycetes</taxon>
        <taxon>Micrococcales</taxon>
        <taxon>Micrococcaceae</taxon>
        <taxon>Sinomonas</taxon>
    </lineage>
</organism>
<evidence type="ECO:0000313" key="2">
    <source>
        <dbReference type="EMBL" id="MEA5454467.1"/>
    </source>
</evidence>
<evidence type="ECO:0000313" key="3">
    <source>
        <dbReference type="Proteomes" id="UP001304769"/>
    </source>
</evidence>
<gene>
    <name evidence="2" type="ORF">SPF06_07015</name>
</gene>
<reference evidence="2 3" key="1">
    <citation type="submission" date="2023-12" db="EMBL/GenBank/DDBJ databases">
        <title>Sinomonas terricola sp. nov, isolated from litchi orchard soil in Guangdong, PR China.</title>
        <authorList>
            <person name="Jiaxin W."/>
            <person name="Yang Z."/>
            <person name="Honghui Z."/>
        </authorList>
    </citation>
    <scope>NUCLEOTIDE SEQUENCE [LARGE SCALE GENOMIC DNA]</scope>
    <source>
        <strain evidence="2 3">JGH33</strain>
    </source>
</reference>
<dbReference type="PROSITE" id="PS51688">
    <property type="entry name" value="ICA"/>
    <property type="match status" value="1"/>
</dbReference>
<accession>A0ABU5T4J1</accession>
<feature type="domain" description="Peptidase S74" evidence="1">
    <location>
        <begin position="185"/>
        <end position="273"/>
    </location>
</feature>
<dbReference type="Proteomes" id="UP001304769">
    <property type="component" value="Unassembled WGS sequence"/>
</dbReference>
<dbReference type="EMBL" id="JAYGGQ010000004">
    <property type="protein sequence ID" value="MEA5454467.1"/>
    <property type="molecule type" value="Genomic_DNA"/>
</dbReference>
<dbReference type="InterPro" id="IPR030392">
    <property type="entry name" value="S74_ICA"/>
</dbReference>